<dbReference type="SUPFAM" id="SSF63825">
    <property type="entry name" value="YWTD domain"/>
    <property type="match status" value="1"/>
</dbReference>
<reference evidence="2" key="1">
    <citation type="submission" date="2017-04" db="EMBL/GenBank/DDBJ databases">
        <authorList>
            <person name="Varghese N."/>
            <person name="Submissions S."/>
        </authorList>
    </citation>
    <scope>NUCLEOTIDE SEQUENCE [LARGE SCALE GENOMIC DNA]</scope>
    <source>
        <strain evidence="2">RKEM611</strain>
    </source>
</reference>
<evidence type="ECO:0000313" key="1">
    <source>
        <dbReference type="EMBL" id="SMF33451.1"/>
    </source>
</evidence>
<keyword evidence="2" id="KW-1185">Reference proteome</keyword>
<dbReference type="Proteomes" id="UP000192907">
    <property type="component" value="Unassembled WGS sequence"/>
</dbReference>
<evidence type="ECO:0008006" key="3">
    <source>
        <dbReference type="Google" id="ProtNLM"/>
    </source>
</evidence>
<dbReference type="AlphaFoldDB" id="A0A1Y6BXS0"/>
<proteinExistence type="predicted"/>
<protein>
    <recommendedName>
        <fullName evidence="3">Phytase-like domain-containing protein</fullName>
    </recommendedName>
</protein>
<gene>
    <name evidence="1" type="ORF">SAMN06296036_11087</name>
</gene>
<name>A0A1Y6BXS0_9BACT</name>
<evidence type="ECO:0000313" key="2">
    <source>
        <dbReference type="Proteomes" id="UP000192907"/>
    </source>
</evidence>
<organism evidence="1 2">
    <name type="scientific">Pseudobacteriovorax antillogorgiicola</name>
    <dbReference type="NCBI Taxonomy" id="1513793"/>
    <lineage>
        <taxon>Bacteria</taxon>
        <taxon>Pseudomonadati</taxon>
        <taxon>Bdellovibrionota</taxon>
        <taxon>Oligoflexia</taxon>
        <taxon>Oligoflexales</taxon>
        <taxon>Pseudobacteriovoracaceae</taxon>
        <taxon>Pseudobacteriovorax</taxon>
    </lineage>
</organism>
<sequence length="328" mass="37444">MQILGFHTVILLLAGVVSYSTARAKPLSFTKIQHSQVTVTKDVVGLWRSKGEILATPYFDNFMIKSQYNPNPGPQGYAFGNRDSDTAGAERILFPKSVVRGYWHWLAPFRDRFIMIEARKKRVAMVSVKDGRVTEYSDIILDLFKPASDSRGEPTGQETAAARKEFLKRLVDWGGDEPMISGLAPLPASWHRRQGYDSYLIATRLPGFSLLKMDCNRKDGLVCMITRNCFVEGLKTELKKQLSGLAISQHRKLLLMADRKNHRILGFRWDNCHHIPLQGEMKVPQKLQLVRGIHIDESDHLWLSTQGPDNYRNASVYKWKAEDWSIKN</sequence>
<dbReference type="RefSeq" id="WP_132320804.1">
    <property type="nucleotide sequence ID" value="NZ_FWZT01000010.1"/>
</dbReference>
<dbReference type="EMBL" id="FWZT01000010">
    <property type="protein sequence ID" value="SMF33451.1"/>
    <property type="molecule type" value="Genomic_DNA"/>
</dbReference>
<accession>A0A1Y6BXS0</accession>